<reference evidence="1 2" key="1">
    <citation type="submission" date="2019-11" db="EMBL/GenBank/DDBJ databases">
        <title>Whole-genome sequence of a Rhodoblastus acidophilus DSM 142.</title>
        <authorList>
            <person name="Kyndt J.A."/>
            <person name="Meyer T.E."/>
        </authorList>
    </citation>
    <scope>NUCLEOTIDE SEQUENCE [LARGE SCALE GENOMIC DNA]</scope>
    <source>
        <strain evidence="1 2">DSM 142</strain>
    </source>
</reference>
<accession>A0A6N8DL99</accession>
<gene>
    <name evidence="1" type="ORF">GJ654_06570</name>
</gene>
<organism evidence="1 2">
    <name type="scientific">Rhodoblastus acidophilus</name>
    <name type="common">Rhodopseudomonas acidophila</name>
    <dbReference type="NCBI Taxonomy" id="1074"/>
    <lineage>
        <taxon>Bacteria</taxon>
        <taxon>Pseudomonadati</taxon>
        <taxon>Pseudomonadota</taxon>
        <taxon>Alphaproteobacteria</taxon>
        <taxon>Hyphomicrobiales</taxon>
        <taxon>Rhodoblastaceae</taxon>
        <taxon>Rhodoblastus</taxon>
    </lineage>
</organism>
<dbReference type="EMBL" id="WNKS01000004">
    <property type="protein sequence ID" value="MTV30656.1"/>
    <property type="molecule type" value="Genomic_DNA"/>
</dbReference>
<protein>
    <submittedName>
        <fullName evidence="1">Histidine kinase</fullName>
    </submittedName>
</protein>
<comment type="caution">
    <text evidence="1">The sequence shown here is derived from an EMBL/GenBank/DDBJ whole genome shotgun (WGS) entry which is preliminary data.</text>
</comment>
<sequence>MPSLMRLLFFVGLFCGVIFVAAAALVAFVEPAPREMSQPVKPELLNK</sequence>
<dbReference type="Proteomes" id="UP000439113">
    <property type="component" value="Unassembled WGS sequence"/>
</dbReference>
<name>A0A6N8DL99_RHOAC</name>
<dbReference type="GO" id="GO:0016301">
    <property type="term" value="F:kinase activity"/>
    <property type="evidence" value="ECO:0007669"/>
    <property type="project" value="UniProtKB-KW"/>
</dbReference>
<evidence type="ECO:0000313" key="2">
    <source>
        <dbReference type="Proteomes" id="UP000439113"/>
    </source>
</evidence>
<keyword evidence="1" id="KW-0418">Kinase</keyword>
<evidence type="ECO:0000313" key="1">
    <source>
        <dbReference type="EMBL" id="MTV30656.1"/>
    </source>
</evidence>
<dbReference type="AlphaFoldDB" id="A0A6N8DL99"/>
<dbReference type="RefSeq" id="WP_155445346.1">
    <property type="nucleotide sequence ID" value="NZ_JAOQNR010000005.1"/>
</dbReference>
<proteinExistence type="predicted"/>
<keyword evidence="1" id="KW-0808">Transferase</keyword>